<dbReference type="PROSITE" id="PS50110">
    <property type="entry name" value="RESPONSE_REGULATORY"/>
    <property type="match status" value="1"/>
</dbReference>
<keyword evidence="2" id="KW-0805">Transcription regulation</keyword>
<dbReference type="OrthoDB" id="9808843at2"/>
<evidence type="ECO:0000259" key="7">
    <source>
        <dbReference type="PROSITE" id="PS50110"/>
    </source>
</evidence>
<dbReference type="Gene3D" id="3.40.50.2300">
    <property type="match status" value="1"/>
</dbReference>
<dbReference type="Proteomes" id="UP000192674">
    <property type="component" value="Unassembled WGS sequence"/>
</dbReference>
<dbReference type="RefSeq" id="WP_084433040.1">
    <property type="nucleotide sequence ID" value="NZ_FWXV01000010.1"/>
</dbReference>
<dbReference type="PROSITE" id="PS00622">
    <property type="entry name" value="HTH_LUXR_1"/>
    <property type="match status" value="1"/>
</dbReference>
<protein>
    <submittedName>
        <fullName evidence="8">DNA-binding response regulator, NarL/FixJ family, contains REC and HTH domains</fullName>
    </submittedName>
</protein>
<dbReference type="PRINTS" id="PR00038">
    <property type="entry name" value="HTHLUXR"/>
</dbReference>
<dbReference type="CDD" id="cd17535">
    <property type="entry name" value="REC_NarL-like"/>
    <property type="match status" value="1"/>
</dbReference>
<name>A0A1W2FSE3_KIBAR</name>
<dbReference type="PANTHER" id="PTHR43214:SF24">
    <property type="entry name" value="TRANSCRIPTIONAL REGULATORY PROTEIN NARL-RELATED"/>
    <property type="match status" value="1"/>
</dbReference>
<evidence type="ECO:0000313" key="9">
    <source>
        <dbReference type="Proteomes" id="UP000192674"/>
    </source>
</evidence>
<dbReference type="SMART" id="SM00448">
    <property type="entry name" value="REC"/>
    <property type="match status" value="1"/>
</dbReference>
<evidence type="ECO:0000313" key="8">
    <source>
        <dbReference type="EMBL" id="SMD24546.1"/>
    </source>
</evidence>
<keyword evidence="3 8" id="KW-0238">DNA-binding</keyword>
<dbReference type="SMART" id="SM00421">
    <property type="entry name" value="HTH_LUXR"/>
    <property type="match status" value="1"/>
</dbReference>
<feature type="modified residue" description="4-aspartylphosphate" evidence="5">
    <location>
        <position position="54"/>
    </location>
</feature>
<dbReference type="Pfam" id="PF00072">
    <property type="entry name" value="Response_reg"/>
    <property type="match status" value="1"/>
</dbReference>
<feature type="domain" description="HTH luxR-type" evidence="6">
    <location>
        <begin position="142"/>
        <end position="207"/>
    </location>
</feature>
<evidence type="ECO:0000256" key="4">
    <source>
        <dbReference type="ARBA" id="ARBA00023163"/>
    </source>
</evidence>
<gene>
    <name evidence="8" type="ORF">SAMN05661093_08641</name>
</gene>
<dbReference type="InterPro" id="IPR000792">
    <property type="entry name" value="Tscrpt_reg_LuxR_C"/>
</dbReference>
<dbReference type="SUPFAM" id="SSF52172">
    <property type="entry name" value="CheY-like"/>
    <property type="match status" value="1"/>
</dbReference>
<dbReference type="InterPro" id="IPR011006">
    <property type="entry name" value="CheY-like_superfamily"/>
</dbReference>
<dbReference type="AlphaFoldDB" id="A0A1W2FSE3"/>
<keyword evidence="9" id="KW-1185">Reference proteome</keyword>
<dbReference type="SUPFAM" id="SSF46894">
    <property type="entry name" value="C-terminal effector domain of the bipartite response regulators"/>
    <property type="match status" value="1"/>
</dbReference>
<evidence type="ECO:0000256" key="2">
    <source>
        <dbReference type="ARBA" id="ARBA00023015"/>
    </source>
</evidence>
<dbReference type="InterPro" id="IPR001789">
    <property type="entry name" value="Sig_transdc_resp-reg_receiver"/>
</dbReference>
<dbReference type="PROSITE" id="PS50043">
    <property type="entry name" value="HTH_LUXR_2"/>
    <property type="match status" value="1"/>
</dbReference>
<reference evidence="8 9" key="1">
    <citation type="submission" date="2017-04" db="EMBL/GenBank/DDBJ databases">
        <authorList>
            <person name="Afonso C.L."/>
            <person name="Miller P.J."/>
            <person name="Scott M.A."/>
            <person name="Spackman E."/>
            <person name="Goraichik I."/>
            <person name="Dimitrov K.M."/>
            <person name="Suarez D.L."/>
            <person name="Swayne D.E."/>
        </authorList>
    </citation>
    <scope>NUCLEOTIDE SEQUENCE [LARGE SCALE GENOMIC DNA]</scope>
    <source>
        <strain evidence="8 9">DSM 43828</strain>
    </source>
</reference>
<dbReference type="EMBL" id="FWXV01000010">
    <property type="protein sequence ID" value="SMD24546.1"/>
    <property type="molecule type" value="Genomic_DNA"/>
</dbReference>
<evidence type="ECO:0000256" key="3">
    <source>
        <dbReference type="ARBA" id="ARBA00023125"/>
    </source>
</evidence>
<proteinExistence type="predicted"/>
<accession>A0A1W2FSE3</accession>
<evidence type="ECO:0000256" key="1">
    <source>
        <dbReference type="ARBA" id="ARBA00022553"/>
    </source>
</evidence>
<dbReference type="CDD" id="cd06170">
    <property type="entry name" value="LuxR_C_like"/>
    <property type="match status" value="1"/>
</dbReference>
<keyword evidence="4" id="KW-0804">Transcription</keyword>
<dbReference type="GO" id="GO:0003677">
    <property type="term" value="F:DNA binding"/>
    <property type="evidence" value="ECO:0007669"/>
    <property type="project" value="UniProtKB-KW"/>
</dbReference>
<dbReference type="InterPro" id="IPR058245">
    <property type="entry name" value="NreC/VraR/RcsB-like_REC"/>
</dbReference>
<evidence type="ECO:0000256" key="5">
    <source>
        <dbReference type="PROSITE-ProRule" id="PRU00169"/>
    </source>
</evidence>
<dbReference type="GO" id="GO:0006355">
    <property type="term" value="P:regulation of DNA-templated transcription"/>
    <property type="evidence" value="ECO:0007669"/>
    <property type="project" value="InterPro"/>
</dbReference>
<feature type="domain" description="Response regulatory" evidence="7">
    <location>
        <begin position="3"/>
        <end position="119"/>
    </location>
</feature>
<dbReference type="InterPro" id="IPR016032">
    <property type="entry name" value="Sig_transdc_resp-reg_C-effctor"/>
</dbReference>
<dbReference type="InterPro" id="IPR039420">
    <property type="entry name" value="WalR-like"/>
</dbReference>
<organism evidence="8 9">
    <name type="scientific">Kibdelosporangium aridum</name>
    <dbReference type="NCBI Taxonomy" id="2030"/>
    <lineage>
        <taxon>Bacteria</taxon>
        <taxon>Bacillati</taxon>
        <taxon>Actinomycetota</taxon>
        <taxon>Actinomycetes</taxon>
        <taxon>Pseudonocardiales</taxon>
        <taxon>Pseudonocardiaceae</taxon>
        <taxon>Kibdelosporangium</taxon>
    </lineage>
</organism>
<sequence>MIRVLLVDDQRLVRAGLRMLCSSATDISVVGEAGNGQEAVRLAEQVHPDVILMDIRMPGVDGIVATQRILAARPAARVVALTTFDDDDHLYPALAAGACGFLVKDAEPDDLIAGIRRASAGDSPFSPTVMRKLVTRALAKTSSPALPGVTAREREVLGLVGAGLTNGEIAARLHVGVTTVKTHIASLLDKTGCPNRIRLAVLATQADLVPQNLA</sequence>
<dbReference type="PANTHER" id="PTHR43214">
    <property type="entry name" value="TWO-COMPONENT RESPONSE REGULATOR"/>
    <property type="match status" value="1"/>
</dbReference>
<dbReference type="GO" id="GO:0000160">
    <property type="term" value="P:phosphorelay signal transduction system"/>
    <property type="evidence" value="ECO:0007669"/>
    <property type="project" value="InterPro"/>
</dbReference>
<keyword evidence="1 5" id="KW-0597">Phosphoprotein</keyword>
<evidence type="ECO:0000259" key="6">
    <source>
        <dbReference type="PROSITE" id="PS50043"/>
    </source>
</evidence>
<dbReference type="Pfam" id="PF00196">
    <property type="entry name" value="GerE"/>
    <property type="match status" value="1"/>
</dbReference>